<feature type="domain" description="RelE toxin-related" evidence="1">
    <location>
        <begin position="19"/>
        <end position="80"/>
    </location>
</feature>
<comment type="caution">
    <text evidence="3">The sequence shown here is derived from an EMBL/GenBank/DDBJ whole genome shotgun (WGS) entry which is preliminary data.</text>
</comment>
<evidence type="ECO:0000259" key="2">
    <source>
        <dbReference type="Pfam" id="PF26443"/>
    </source>
</evidence>
<gene>
    <name evidence="3" type="ORF">C444_16868</name>
</gene>
<protein>
    <submittedName>
        <fullName evidence="3">Uncharacterized protein</fullName>
    </submittedName>
</protein>
<accession>M0L6A8</accession>
<dbReference type="STRING" id="1227453.C444_16868"/>
<dbReference type="Proteomes" id="UP000011524">
    <property type="component" value="Unassembled WGS sequence"/>
</dbReference>
<proteinExistence type="predicted"/>
<organism evidence="3 4">
    <name type="scientific">Haloarcula japonica (strain ATCC 49778 / DSM 6131 / JCM 7785 / NBRC 101032 / NCIMB 13157 / TR-1)</name>
    <dbReference type="NCBI Taxonomy" id="1227453"/>
    <lineage>
        <taxon>Archaea</taxon>
        <taxon>Methanobacteriati</taxon>
        <taxon>Methanobacteriota</taxon>
        <taxon>Stenosarchaea group</taxon>
        <taxon>Halobacteria</taxon>
        <taxon>Halobacteriales</taxon>
        <taxon>Haloarculaceae</taxon>
        <taxon>Haloarcula</taxon>
    </lineage>
</organism>
<dbReference type="InterPro" id="IPR058435">
    <property type="entry name" value="DUF8122"/>
</dbReference>
<sequence>MFDPNHYVHDQSYVPPINRPHAIDQWNDRTPAELPFVEAWKSAVPVHAPECDADSTRLYVPYDALLVERAGVLRTVLHNDGRIDRNGLSTCPSCEGLYDPLRSDGTCRWCDAPLPTRQTTSGVTLVRGGER</sequence>
<feature type="domain" description="DUF8122" evidence="2">
    <location>
        <begin position="87"/>
        <end position="113"/>
    </location>
</feature>
<dbReference type="eggNOG" id="ENOG502N5YM">
    <property type="taxonomic scope" value="Archaea"/>
</dbReference>
<reference evidence="3 4" key="1">
    <citation type="journal article" date="2014" name="PLoS Genet.">
        <title>Phylogenetically driven sequencing of extremely halophilic archaea reveals strategies for static and dynamic osmo-response.</title>
        <authorList>
            <person name="Becker E.A."/>
            <person name="Seitzer P.M."/>
            <person name="Tritt A."/>
            <person name="Larsen D."/>
            <person name="Krusor M."/>
            <person name="Yao A.I."/>
            <person name="Wu D."/>
            <person name="Madern D."/>
            <person name="Eisen J.A."/>
            <person name="Darling A.E."/>
            <person name="Facciotti M.T."/>
        </authorList>
    </citation>
    <scope>NUCLEOTIDE SEQUENCE [LARGE SCALE GENOMIC DNA]</scope>
    <source>
        <strain evidence="4">ATCC 49778 / DSM 6131 / JCM 7785 / NBRC 101032 / NCIMB 13157 / TR-1</strain>
    </source>
</reference>
<dbReference type="Pfam" id="PF26443">
    <property type="entry name" value="DUF8122"/>
    <property type="match status" value="1"/>
</dbReference>
<keyword evidence="4" id="KW-1185">Reference proteome</keyword>
<dbReference type="Pfam" id="PF26442">
    <property type="entry name" value="Halo_toxin"/>
    <property type="match status" value="1"/>
</dbReference>
<evidence type="ECO:0000259" key="1">
    <source>
        <dbReference type="Pfam" id="PF26442"/>
    </source>
</evidence>
<dbReference type="InterPro" id="IPR058996">
    <property type="entry name" value="Toxin-rel_dom"/>
</dbReference>
<dbReference type="AlphaFoldDB" id="M0L6A8"/>
<name>M0L6A8_HALJT</name>
<evidence type="ECO:0000313" key="4">
    <source>
        <dbReference type="Proteomes" id="UP000011524"/>
    </source>
</evidence>
<evidence type="ECO:0000313" key="3">
    <source>
        <dbReference type="EMBL" id="EMA29056.1"/>
    </source>
</evidence>
<dbReference type="EMBL" id="AOLY01000039">
    <property type="protein sequence ID" value="EMA29056.1"/>
    <property type="molecule type" value="Genomic_DNA"/>
</dbReference>